<dbReference type="Proteomes" id="UP000799539">
    <property type="component" value="Unassembled WGS sequence"/>
</dbReference>
<organism evidence="1 2">
    <name type="scientific">Cercospora zeae-maydis SCOH1-5</name>
    <dbReference type="NCBI Taxonomy" id="717836"/>
    <lineage>
        <taxon>Eukaryota</taxon>
        <taxon>Fungi</taxon>
        <taxon>Dikarya</taxon>
        <taxon>Ascomycota</taxon>
        <taxon>Pezizomycotina</taxon>
        <taxon>Dothideomycetes</taxon>
        <taxon>Dothideomycetidae</taxon>
        <taxon>Mycosphaerellales</taxon>
        <taxon>Mycosphaerellaceae</taxon>
        <taxon>Cercospora</taxon>
    </lineage>
</organism>
<proteinExistence type="predicted"/>
<dbReference type="InterPro" id="IPR038883">
    <property type="entry name" value="AN11006-like"/>
</dbReference>
<dbReference type="EMBL" id="ML992696">
    <property type="protein sequence ID" value="KAF2208147.1"/>
    <property type="molecule type" value="Genomic_DNA"/>
</dbReference>
<dbReference type="PANTHER" id="PTHR42085:SF1">
    <property type="entry name" value="F-BOX DOMAIN-CONTAINING PROTEIN"/>
    <property type="match status" value="1"/>
</dbReference>
<protein>
    <submittedName>
        <fullName evidence="1">Uncharacterized protein</fullName>
    </submittedName>
</protein>
<sequence>MERRDSALDVVLVADKDQPRPELTRGLAPAPTATTTCLLDRLPDELLLIIWEYAVIDAEPLLVNCPCDSFFGGWTDAYYSERDAWKEGTRQPPCQPPLTRVCRSIRADALSIFYSRNAFRAGYCYECDTNLVVSWLRVIGQQNRSMLKEFFFWDANAVHDQYSPKCLKKLKRSAVVRELGGCVDTIATSDACRHDVRFGQEPLEELEGVADLFEEVL</sequence>
<dbReference type="AlphaFoldDB" id="A0A6A6F716"/>
<keyword evidence="2" id="KW-1185">Reference proteome</keyword>
<name>A0A6A6F716_9PEZI</name>
<gene>
    <name evidence="1" type="ORF">CERZMDRAFT_91615</name>
</gene>
<dbReference type="OrthoDB" id="3932237at2759"/>
<accession>A0A6A6F716</accession>
<reference evidence="1" key="1">
    <citation type="journal article" date="2020" name="Stud. Mycol.">
        <title>101 Dothideomycetes genomes: a test case for predicting lifestyles and emergence of pathogens.</title>
        <authorList>
            <person name="Haridas S."/>
            <person name="Albert R."/>
            <person name="Binder M."/>
            <person name="Bloem J."/>
            <person name="Labutti K."/>
            <person name="Salamov A."/>
            <person name="Andreopoulos B."/>
            <person name="Baker S."/>
            <person name="Barry K."/>
            <person name="Bills G."/>
            <person name="Bluhm B."/>
            <person name="Cannon C."/>
            <person name="Castanera R."/>
            <person name="Culley D."/>
            <person name="Daum C."/>
            <person name="Ezra D."/>
            <person name="Gonzalez J."/>
            <person name="Henrissat B."/>
            <person name="Kuo A."/>
            <person name="Liang C."/>
            <person name="Lipzen A."/>
            <person name="Lutzoni F."/>
            <person name="Magnuson J."/>
            <person name="Mondo S."/>
            <person name="Nolan M."/>
            <person name="Ohm R."/>
            <person name="Pangilinan J."/>
            <person name="Park H.-J."/>
            <person name="Ramirez L."/>
            <person name="Alfaro M."/>
            <person name="Sun H."/>
            <person name="Tritt A."/>
            <person name="Yoshinaga Y."/>
            <person name="Zwiers L.-H."/>
            <person name="Turgeon B."/>
            <person name="Goodwin S."/>
            <person name="Spatafora J."/>
            <person name="Crous P."/>
            <person name="Grigoriev I."/>
        </authorList>
    </citation>
    <scope>NUCLEOTIDE SEQUENCE</scope>
    <source>
        <strain evidence="1">SCOH1-5</strain>
    </source>
</reference>
<dbReference type="PANTHER" id="PTHR42085">
    <property type="entry name" value="F-BOX DOMAIN-CONTAINING PROTEIN"/>
    <property type="match status" value="1"/>
</dbReference>
<evidence type="ECO:0000313" key="2">
    <source>
        <dbReference type="Proteomes" id="UP000799539"/>
    </source>
</evidence>
<evidence type="ECO:0000313" key="1">
    <source>
        <dbReference type="EMBL" id="KAF2208147.1"/>
    </source>
</evidence>